<dbReference type="EC" id="4.3.2.9" evidence="1"/>
<dbReference type="Proteomes" id="UP000799640">
    <property type="component" value="Unassembled WGS sequence"/>
</dbReference>
<dbReference type="Gene3D" id="3.10.490.10">
    <property type="entry name" value="Gamma-glutamyl cyclotransferase-like"/>
    <property type="match status" value="1"/>
</dbReference>
<dbReference type="InterPro" id="IPR017939">
    <property type="entry name" value="G-Glutamylcylcotransferase"/>
</dbReference>
<dbReference type="InterPro" id="IPR013024">
    <property type="entry name" value="GGCT-like"/>
</dbReference>
<organism evidence="3 4">
    <name type="scientific">Trichodelitschia bisporula</name>
    <dbReference type="NCBI Taxonomy" id="703511"/>
    <lineage>
        <taxon>Eukaryota</taxon>
        <taxon>Fungi</taxon>
        <taxon>Dikarya</taxon>
        <taxon>Ascomycota</taxon>
        <taxon>Pezizomycotina</taxon>
        <taxon>Dothideomycetes</taxon>
        <taxon>Dothideomycetes incertae sedis</taxon>
        <taxon>Phaeotrichales</taxon>
        <taxon>Phaeotrichaceae</taxon>
        <taxon>Trichodelitschia</taxon>
    </lineage>
</organism>
<protein>
    <recommendedName>
        <fullName evidence="1">gamma-glutamylcyclotransferase</fullName>
        <ecNumber evidence="1">4.3.2.9</ecNumber>
    </recommendedName>
</protein>
<keyword evidence="4" id="KW-1185">Reference proteome</keyword>
<keyword evidence="2" id="KW-0456">Lyase</keyword>
<dbReference type="SUPFAM" id="SSF110857">
    <property type="entry name" value="Gamma-glutamyl cyclotransferase-like"/>
    <property type="match status" value="1"/>
</dbReference>
<reference evidence="3" key="1">
    <citation type="journal article" date="2020" name="Stud. Mycol.">
        <title>101 Dothideomycetes genomes: a test case for predicting lifestyles and emergence of pathogens.</title>
        <authorList>
            <person name="Haridas S."/>
            <person name="Albert R."/>
            <person name="Binder M."/>
            <person name="Bloem J."/>
            <person name="Labutti K."/>
            <person name="Salamov A."/>
            <person name="Andreopoulos B."/>
            <person name="Baker S."/>
            <person name="Barry K."/>
            <person name="Bills G."/>
            <person name="Bluhm B."/>
            <person name="Cannon C."/>
            <person name="Castanera R."/>
            <person name="Culley D."/>
            <person name="Daum C."/>
            <person name="Ezra D."/>
            <person name="Gonzalez J."/>
            <person name="Henrissat B."/>
            <person name="Kuo A."/>
            <person name="Liang C."/>
            <person name="Lipzen A."/>
            <person name="Lutzoni F."/>
            <person name="Magnuson J."/>
            <person name="Mondo S."/>
            <person name="Nolan M."/>
            <person name="Ohm R."/>
            <person name="Pangilinan J."/>
            <person name="Park H.-J."/>
            <person name="Ramirez L."/>
            <person name="Alfaro M."/>
            <person name="Sun H."/>
            <person name="Tritt A."/>
            <person name="Yoshinaga Y."/>
            <person name="Zwiers L.-H."/>
            <person name="Turgeon B."/>
            <person name="Goodwin S."/>
            <person name="Spatafora J."/>
            <person name="Crous P."/>
            <person name="Grigoriev I."/>
        </authorList>
    </citation>
    <scope>NUCLEOTIDE SEQUENCE</scope>
    <source>
        <strain evidence="3">CBS 262.69</strain>
    </source>
</reference>
<evidence type="ECO:0000256" key="2">
    <source>
        <dbReference type="ARBA" id="ARBA00023239"/>
    </source>
</evidence>
<dbReference type="PANTHER" id="PTHR12935:SF0">
    <property type="entry name" value="GAMMA-GLUTAMYLCYCLOTRANSFERASE"/>
    <property type="match status" value="1"/>
</dbReference>
<dbReference type="AlphaFoldDB" id="A0A6G1I8Q7"/>
<sequence>MAFTGLPYITIPQAPATPASSLTPSPTHADRTLYFAYATNLWSKQITQRCPSAQIIGVARLRHFQFQICARGYANIVESPPAPYSPQTTSWLGPLSNGDLRDDTDRVFGIVYSLSAEDEEALDAFGDVPATYGKEWVSVELWARKEEDKAPIEVAKRKAKKARVMAYIDRGCTEVGDASGAYRYKVNRGVEDLLGMARLTEYIDECIRPFVAPIDEEQVLSATIDEAIRKGVDVKKVLLASESRLVKTGIKEERERRVVRQDSFANFMERAAGNSVSAVAVDNAAKLKHRRTQTLA</sequence>
<dbReference type="EMBL" id="ML996688">
    <property type="protein sequence ID" value="KAF2404449.1"/>
    <property type="molecule type" value="Genomic_DNA"/>
</dbReference>
<dbReference type="InterPro" id="IPR036568">
    <property type="entry name" value="GGCT-like_sf"/>
</dbReference>
<dbReference type="PANTHER" id="PTHR12935">
    <property type="entry name" value="GAMMA-GLUTAMYLCYCLOTRANSFERASE"/>
    <property type="match status" value="1"/>
</dbReference>
<evidence type="ECO:0000313" key="4">
    <source>
        <dbReference type="Proteomes" id="UP000799640"/>
    </source>
</evidence>
<dbReference type="GO" id="GO:0003839">
    <property type="term" value="F:gamma-glutamylcyclotransferase activity"/>
    <property type="evidence" value="ECO:0007669"/>
    <property type="project" value="UniProtKB-EC"/>
</dbReference>
<proteinExistence type="predicted"/>
<evidence type="ECO:0000256" key="1">
    <source>
        <dbReference type="ARBA" id="ARBA00012346"/>
    </source>
</evidence>
<accession>A0A6G1I8Q7</accession>
<dbReference type="OrthoDB" id="2924818at2759"/>
<name>A0A6G1I8Q7_9PEZI</name>
<dbReference type="CDD" id="cd06661">
    <property type="entry name" value="GGCT_like"/>
    <property type="match status" value="1"/>
</dbReference>
<gene>
    <name evidence="3" type="ORF">EJ06DRAFT_487213</name>
</gene>
<evidence type="ECO:0000313" key="3">
    <source>
        <dbReference type="EMBL" id="KAF2404449.1"/>
    </source>
</evidence>